<organism evidence="1 2">
    <name type="scientific">Violaceomyces palustris</name>
    <dbReference type="NCBI Taxonomy" id="1673888"/>
    <lineage>
        <taxon>Eukaryota</taxon>
        <taxon>Fungi</taxon>
        <taxon>Dikarya</taxon>
        <taxon>Basidiomycota</taxon>
        <taxon>Ustilaginomycotina</taxon>
        <taxon>Ustilaginomycetes</taxon>
        <taxon>Violaceomycetales</taxon>
        <taxon>Violaceomycetaceae</taxon>
        <taxon>Violaceomyces</taxon>
    </lineage>
</organism>
<proteinExistence type="predicted"/>
<keyword evidence="2" id="KW-1185">Reference proteome</keyword>
<evidence type="ECO:0000313" key="2">
    <source>
        <dbReference type="Proteomes" id="UP000245626"/>
    </source>
</evidence>
<gene>
    <name evidence="1" type="ORF">IE53DRAFT_222403</name>
</gene>
<accession>A0ACD0P515</accession>
<name>A0ACD0P515_9BASI</name>
<protein>
    <submittedName>
        <fullName evidence="1">Uncharacterized protein</fullName>
    </submittedName>
</protein>
<sequence>MPVQALADRRDKVPPSFGSPGVSISYRPKRLQTPPSSTLDHDAAAPTLTVTVPPASIKHIFAHRQWRAGMLMSDAIVSGAFPVDSKNVLELGAGTALPSITAALSCRPELVVASDYDEPELIRALRQNVKNNMAIDPAKASIIRVCGHIWGKNPEELFDCFPQKPLSSSSSSSSFADSRSEPRFQVILLADCLWDPLSHADLLKTLVSTLDPWPEARVHVIAGLHTGREKITSFIRRAARAGLVLAPVVGQGPGQEPIWPRCEEQQAPLNRLLAPVSEDDPLRFAHERIVELEVSGNKPIASSEEDASASKDLEVEAHADEPRLTGRRRIFVPDLPQTGEEPIEERNKWLTFWSLRWKQSGD</sequence>
<dbReference type="EMBL" id="KZ819744">
    <property type="protein sequence ID" value="PWN53049.1"/>
    <property type="molecule type" value="Genomic_DNA"/>
</dbReference>
<dbReference type="Proteomes" id="UP000245626">
    <property type="component" value="Unassembled WGS sequence"/>
</dbReference>
<evidence type="ECO:0000313" key="1">
    <source>
        <dbReference type="EMBL" id="PWN53049.1"/>
    </source>
</evidence>
<reference evidence="1 2" key="1">
    <citation type="journal article" date="2018" name="Mol. Biol. Evol.">
        <title>Broad Genomic Sampling Reveals a Smut Pathogenic Ancestry of the Fungal Clade Ustilaginomycotina.</title>
        <authorList>
            <person name="Kijpornyongpan T."/>
            <person name="Mondo S.J."/>
            <person name="Barry K."/>
            <person name="Sandor L."/>
            <person name="Lee J."/>
            <person name="Lipzen A."/>
            <person name="Pangilinan J."/>
            <person name="LaButti K."/>
            <person name="Hainaut M."/>
            <person name="Henrissat B."/>
            <person name="Grigoriev I.V."/>
            <person name="Spatafora J.W."/>
            <person name="Aime M.C."/>
        </authorList>
    </citation>
    <scope>NUCLEOTIDE SEQUENCE [LARGE SCALE GENOMIC DNA]</scope>
    <source>
        <strain evidence="1 2">SA 807</strain>
    </source>
</reference>